<sequence>MAHAWLRCDDLGRHREILFGHENLPTKKQTGRIVHGGRPGLVVTGSVVVLSPAWSALVGGPVDPWTRSELG</sequence>
<proteinExistence type="predicted"/>
<evidence type="ECO:0000313" key="2">
    <source>
        <dbReference type="Proteomes" id="UP000288429"/>
    </source>
</evidence>
<comment type="caution">
    <text evidence="1">The sequence shown here is derived from an EMBL/GenBank/DDBJ whole genome shotgun (WGS) entry which is preliminary data.</text>
</comment>
<accession>A0A428URV6</accession>
<evidence type="ECO:0000313" key="1">
    <source>
        <dbReference type="EMBL" id="RSM17007.1"/>
    </source>
</evidence>
<protein>
    <submittedName>
        <fullName evidence="1">Uncharacterized protein</fullName>
    </submittedName>
</protein>
<dbReference type="Proteomes" id="UP000288429">
    <property type="component" value="Unassembled WGS sequence"/>
</dbReference>
<gene>
    <name evidence="1" type="ORF">CDV31_004211</name>
</gene>
<dbReference type="EMBL" id="NIZV01000039">
    <property type="protein sequence ID" value="RSM17007.1"/>
    <property type="molecule type" value="Genomic_DNA"/>
</dbReference>
<organism evidence="1 2">
    <name type="scientific">Fusarium ambrosium</name>
    <dbReference type="NCBI Taxonomy" id="131363"/>
    <lineage>
        <taxon>Eukaryota</taxon>
        <taxon>Fungi</taxon>
        <taxon>Dikarya</taxon>
        <taxon>Ascomycota</taxon>
        <taxon>Pezizomycotina</taxon>
        <taxon>Sordariomycetes</taxon>
        <taxon>Hypocreomycetidae</taxon>
        <taxon>Hypocreales</taxon>
        <taxon>Nectriaceae</taxon>
        <taxon>Fusarium</taxon>
        <taxon>Fusarium solani species complex</taxon>
    </lineage>
</organism>
<keyword evidence="2" id="KW-1185">Reference proteome</keyword>
<dbReference type="AlphaFoldDB" id="A0A428URV6"/>
<reference evidence="1 2" key="1">
    <citation type="submission" date="2017-06" db="EMBL/GenBank/DDBJ databases">
        <title>Cmopartive genomic analysis of Ambrosia Fusariam Clade fungi.</title>
        <authorList>
            <person name="Stajich J.E."/>
            <person name="Carrillo J."/>
            <person name="Kijimoto T."/>
            <person name="Eskalen A."/>
            <person name="O'Donnell K."/>
            <person name="Kasson M."/>
        </authorList>
    </citation>
    <scope>NUCLEOTIDE SEQUENCE [LARGE SCALE GENOMIC DNA]</scope>
    <source>
        <strain evidence="1 2">NRRL 20438</strain>
    </source>
</reference>
<name>A0A428URV6_9HYPO</name>